<reference evidence="3 4" key="1">
    <citation type="submission" date="2024-02" db="EMBL/GenBank/DDBJ databases">
        <title>Seven novel Bacillus-like species.</title>
        <authorList>
            <person name="Liu G."/>
        </authorList>
    </citation>
    <scope>NUCLEOTIDE SEQUENCE [LARGE SCALE GENOMIC DNA]</scope>
    <source>
        <strain evidence="3 4">FJAT-52991</strain>
    </source>
</reference>
<dbReference type="HAMAP" id="MF_01444">
    <property type="entry name" value="2H_phosphoesterase_YjcG"/>
    <property type="match status" value="1"/>
</dbReference>
<dbReference type="Pfam" id="PF13563">
    <property type="entry name" value="2_5_RNA_ligase2"/>
    <property type="match status" value="1"/>
</dbReference>
<evidence type="ECO:0000313" key="4">
    <source>
        <dbReference type="Proteomes" id="UP001387364"/>
    </source>
</evidence>
<dbReference type="Gene3D" id="3.90.1140.10">
    <property type="entry name" value="Cyclic phosphodiesterase"/>
    <property type="match status" value="1"/>
</dbReference>
<feature type="short sequence motif" description="HXTX 2" evidence="2">
    <location>
        <begin position="116"/>
        <end position="119"/>
    </location>
</feature>
<evidence type="ECO:0000313" key="3">
    <source>
        <dbReference type="EMBL" id="WXB94024.1"/>
    </source>
</evidence>
<dbReference type="EC" id="3.1.-.-" evidence="2"/>
<protein>
    <recommendedName>
        <fullName evidence="2">Putative phosphoesterase WDJ61_05180</fullName>
        <ecNumber evidence="2">3.1.-.-</ecNumber>
    </recommendedName>
</protein>
<comment type="similarity">
    <text evidence="2">Belongs to the 2H phosphoesterase superfamily. YjcG family.</text>
</comment>
<evidence type="ECO:0000256" key="2">
    <source>
        <dbReference type="HAMAP-Rule" id="MF_01444"/>
    </source>
</evidence>
<proteinExistence type="inferred from homology"/>
<dbReference type="NCBIfam" id="NF010223">
    <property type="entry name" value="PRK13679.1"/>
    <property type="match status" value="1"/>
</dbReference>
<feature type="active site" description="Proton donor" evidence="2">
    <location>
        <position position="34"/>
    </location>
</feature>
<sequence>MKFGVVVFPSKKTQDLVNSYRKRYDPHYSLIPPHLTLKGPFDAEESDLPKLVDHLKDVAKKYQSFTYHLSKVKSFQPLNNVIYIKVEPNETLTMINEELHGENVVGGSAEYAYVPHLTVAQKLADAEHADVYNSLNMLSFDQEEKVDRFHLLYQLENGAWTVHETFLLGKE</sequence>
<dbReference type="GO" id="GO:0016874">
    <property type="term" value="F:ligase activity"/>
    <property type="evidence" value="ECO:0007669"/>
    <property type="project" value="UniProtKB-KW"/>
</dbReference>
<accession>A0ABZ2N904</accession>
<dbReference type="EMBL" id="CP147404">
    <property type="protein sequence ID" value="WXB94024.1"/>
    <property type="molecule type" value="Genomic_DNA"/>
</dbReference>
<dbReference type="PANTHER" id="PTHR40037:SF1">
    <property type="entry name" value="PHOSPHOESTERASE SAOUHSC_00951-RELATED"/>
    <property type="match status" value="1"/>
</dbReference>
<keyword evidence="4" id="KW-1185">Reference proteome</keyword>
<evidence type="ECO:0000256" key="1">
    <source>
        <dbReference type="ARBA" id="ARBA00022801"/>
    </source>
</evidence>
<dbReference type="InterPro" id="IPR050580">
    <property type="entry name" value="2H_phosphoesterase_YjcG-like"/>
</dbReference>
<feature type="active site" description="Proton acceptor" evidence="2">
    <location>
        <position position="116"/>
    </location>
</feature>
<dbReference type="InterPro" id="IPR009097">
    <property type="entry name" value="Cyclic_Pdiesterase"/>
</dbReference>
<dbReference type="RefSeq" id="WP_338753604.1">
    <property type="nucleotide sequence ID" value="NZ_CP147404.1"/>
</dbReference>
<gene>
    <name evidence="3" type="ORF">WDJ61_05180</name>
</gene>
<keyword evidence="3" id="KW-0436">Ligase</keyword>
<dbReference type="Proteomes" id="UP001387364">
    <property type="component" value="Chromosome"/>
</dbReference>
<keyword evidence="1 2" id="KW-0378">Hydrolase</keyword>
<dbReference type="InterPro" id="IPR022932">
    <property type="entry name" value="YjcG"/>
</dbReference>
<name>A0ABZ2N904_9BACI</name>
<dbReference type="SUPFAM" id="SSF55144">
    <property type="entry name" value="LigT-like"/>
    <property type="match status" value="1"/>
</dbReference>
<organism evidence="3 4">
    <name type="scientific">Bacillus kandeliae</name>
    <dbReference type="NCBI Taxonomy" id="3129297"/>
    <lineage>
        <taxon>Bacteria</taxon>
        <taxon>Bacillati</taxon>
        <taxon>Bacillota</taxon>
        <taxon>Bacilli</taxon>
        <taxon>Bacillales</taxon>
        <taxon>Bacillaceae</taxon>
        <taxon>Bacillus</taxon>
    </lineage>
</organism>
<feature type="short sequence motif" description="HXTX 1" evidence="2">
    <location>
        <begin position="34"/>
        <end position="37"/>
    </location>
</feature>
<dbReference type="PANTHER" id="PTHR40037">
    <property type="entry name" value="PHOSPHOESTERASE YJCG-RELATED"/>
    <property type="match status" value="1"/>
</dbReference>